<feature type="compositionally biased region" description="Basic and acidic residues" evidence="1">
    <location>
        <begin position="21"/>
        <end position="34"/>
    </location>
</feature>
<sequence>MGESKGGMSEKDGADEQTAQGEERKGVEAECGRKKRMVEEQDIAHNRERSLCISGWRLSSSQAARTGQQPLRGQVVDLTEGHRAESEDTAVREISLGGEHSCC</sequence>
<accession>A0A9N7YD27</accession>
<protein>
    <submittedName>
        <fullName evidence="2">Uncharacterized protein</fullName>
    </submittedName>
</protein>
<evidence type="ECO:0000313" key="2">
    <source>
        <dbReference type="EMBL" id="CAB1419884.1"/>
    </source>
</evidence>
<proteinExistence type="predicted"/>
<feature type="region of interest" description="Disordered" evidence="1">
    <location>
        <begin position="1"/>
        <end position="34"/>
    </location>
</feature>
<dbReference type="Proteomes" id="UP001153269">
    <property type="component" value="Unassembled WGS sequence"/>
</dbReference>
<evidence type="ECO:0000256" key="1">
    <source>
        <dbReference type="SAM" id="MobiDB-lite"/>
    </source>
</evidence>
<reference evidence="2" key="1">
    <citation type="submission" date="2020-03" db="EMBL/GenBank/DDBJ databases">
        <authorList>
            <person name="Weist P."/>
        </authorList>
    </citation>
    <scope>NUCLEOTIDE SEQUENCE</scope>
</reference>
<gene>
    <name evidence="2" type="ORF">PLEPLA_LOCUS7735</name>
</gene>
<name>A0A9N7YD27_PLEPL</name>
<dbReference type="AlphaFoldDB" id="A0A9N7YD27"/>
<keyword evidence="3" id="KW-1185">Reference proteome</keyword>
<dbReference type="EMBL" id="CADEAL010000417">
    <property type="protein sequence ID" value="CAB1419884.1"/>
    <property type="molecule type" value="Genomic_DNA"/>
</dbReference>
<organism evidence="2 3">
    <name type="scientific">Pleuronectes platessa</name>
    <name type="common">European plaice</name>
    <dbReference type="NCBI Taxonomy" id="8262"/>
    <lineage>
        <taxon>Eukaryota</taxon>
        <taxon>Metazoa</taxon>
        <taxon>Chordata</taxon>
        <taxon>Craniata</taxon>
        <taxon>Vertebrata</taxon>
        <taxon>Euteleostomi</taxon>
        <taxon>Actinopterygii</taxon>
        <taxon>Neopterygii</taxon>
        <taxon>Teleostei</taxon>
        <taxon>Neoteleostei</taxon>
        <taxon>Acanthomorphata</taxon>
        <taxon>Carangaria</taxon>
        <taxon>Pleuronectiformes</taxon>
        <taxon>Pleuronectoidei</taxon>
        <taxon>Pleuronectidae</taxon>
        <taxon>Pleuronectes</taxon>
    </lineage>
</organism>
<comment type="caution">
    <text evidence="2">The sequence shown here is derived from an EMBL/GenBank/DDBJ whole genome shotgun (WGS) entry which is preliminary data.</text>
</comment>
<evidence type="ECO:0000313" key="3">
    <source>
        <dbReference type="Proteomes" id="UP001153269"/>
    </source>
</evidence>